<protein>
    <submittedName>
        <fullName evidence="3">DUF4377 domain-containing protein</fullName>
    </submittedName>
</protein>
<dbReference type="InterPro" id="IPR025485">
    <property type="entry name" value="DUF4377"/>
</dbReference>
<evidence type="ECO:0000313" key="4">
    <source>
        <dbReference type="Proteomes" id="UP001200470"/>
    </source>
</evidence>
<dbReference type="PROSITE" id="PS51257">
    <property type="entry name" value="PROKAR_LIPOPROTEIN"/>
    <property type="match status" value="1"/>
</dbReference>
<feature type="signal peptide" evidence="1">
    <location>
        <begin position="1"/>
        <end position="25"/>
    </location>
</feature>
<evidence type="ECO:0000259" key="2">
    <source>
        <dbReference type="Pfam" id="PF14302"/>
    </source>
</evidence>
<name>A0ABS9CDM8_9BACT</name>
<feature type="domain" description="DUF4377" evidence="2">
    <location>
        <begin position="57"/>
        <end position="117"/>
    </location>
</feature>
<accession>A0ABS9CDM8</accession>
<dbReference type="RefSeq" id="WP_301637652.1">
    <property type="nucleotide sequence ID" value="NZ_JADYTN010000006.1"/>
</dbReference>
<dbReference type="Pfam" id="PF14302">
    <property type="entry name" value="DUF4377"/>
    <property type="match status" value="1"/>
</dbReference>
<evidence type="ECO:0000313" key="3">
    <source>
        <dbReference type="EMBL" id="MCF2563220.1"/>
    </source>
</evidence>
<dbReference type="Proteomes" id="UP001200470">
    <property type="component" value="Unassembled WGS sequence"/>
</dbReference>
<keyword evidence="4" id="KW-1185">Reference proteome</keyword>
<gene>
    <name evidence="3" type="ORF">I6E12_03725</name>
</gene>
<dbReference type="EMBL" id="JADYTN010000006">
    <property type="protein sequence ID" value="MCF2563220.1"/>
    <property type="molecule type" value="Genomic_DNA"/>
</dbReference>
<feature type="chain" id="PRO_5046583991" evidence="1">
    <location>
        <begin position="26"/>
        <end position="126"/>
    </location>
</feature>
<comment type="caution">
    <text evidence="3">The sequence shown here is derived from an EMBL/GenBank/DDBJ whole genome shotgun (WGS) entry which is preliminary data.</text>
</comment>
<proteinExistence type="predicted"/>
<keyword evidence="1" id="KW-0732">Signal</keyword>
<evidence type="ECO:0000256" key="1">
    <source>
        <dbReference type="SAM" id="SignalP"/>
    </source>
</evidence>
<sequence>MKRTHFYFITSILLALFTFAISSCSDDDDVETSTMIVEIDSESNLFYDLTGSLKPGMWVREEGKKNWEKWSQYRIKGFSFEEGYYTKLQIIKKFDHRLEGQDGGSPISYQLQKILEKKPSESIRNK</sequence>
<organism evidence="3 4">
    <name type="scientific">Xylanibacter brevis</name>
    <dbReference type="NCBI Taxonomy" id="83231"/>
    <lineage>
        <taxon>Bacteria</taxon>
        <taxon>Pseudomonadati</taxon>
        <taxon>Bacteroidota</taxon>
        <taxon>Bacteroidia</taxon>
        <taxon>Bacteroidales</taxon>
        <taxon>Prevotellaceae</taxon>
        <taxon>Xylanibacter</taxon>
    </lineage>
</organism>
<reference evidence="3 4" key="1">
    <citation type="submission" date="2020-12" db="EMBL/GenBank/DDBJ databases">
        <title>Whole genome sequences of gut porcine anaerobes.</title>
        <authorList>
            <person name="Kubasova T."/>
            <person name="Jahodarova E."/>
            <person name="Rychlik I."/>
        </authorList>
    </citation>
    <scope>NUCLEOTIDE SEQUENCE [LARGE SCALE GENOMIC DNA]</scope>
    <source>
        <strain evidence="3 4">An925</strain>
    </source>
</reference>